<organism evidence="3">
    <name type="scientific">Naegleria gruberi</name>
    <name type="common">Amoeba</name>
    <dbReference type="NCBI Taxonomy" id="5762"/>
    <lineage>
        <taxon>Eukaryota</taxon>
        <taxon>Discoba</taxon>
        <taxon>Heterolobosea</taxon>
        <taxon>Tetramitia</taxon>
        <taxon>Eutetramitia</taxon>
        <taxon>Vahlkampfiidae</taxon>
        <taxon>Naegleria</taxon>
    </lineage>
</organism>
<evidence type="ECO:0000313" key="2">
    <source>
        <dbReference type="EMBL" id="EFC40986.1"/>
    </source>
</evidence>
<dbReference type="Gene3D" id="1.10.238.10">
    <property type="entry name" value="EF-hand"/>
    <property type="match status" value="1"/>
</dbReference>
<dbReference type="GeneID" id="8855926"/>
<accession>D2VQQ1</accession>
<name>D2VQQ1_NAEGR</name>
<dbReference type="KEGG" id="ngr:NAEGRDRAFT_80894"/>
<dbReference type="InterPro" id="IPR011992">
    <property type="entry name" value="EF-hand-dom_pair"/>
</dbReference>
<gene>
    <name evidence="2" type="ORF">NAEGRDRAFT_80894</name>
</gene>
<dbReference type="InParanoid" id="D2VQQ1"/>
<reference evidence="2 3" key="1">
    <citation type="journal article" date="2010" name="Cell">
        <title>The genome of Naegleria gruberi illuminates early eukaryotic versatility.</title>
        <authorList>
            <person name="Fritz-Laylin L.K."/>
            <person name="Prochnik S.E."/>
            <person name="Ginger M.L."/>
            <person name="Dacks J.B."/>
            <person name="Carpenter M.L."/>
            <person name="Field M.C."/>
            <person name="Kuo A."/>
            <person name="Paredez A."/>
            <person name="Chapman J."/>
            <person name="Pham J."/>
            <person name="Shu S."/>
            <person name="Neupane R."/>
            <person name="Cipriano M."/>
            <person name="Mancuso J."/>
            <person name="Tu H."/>
            <person name="Salamov A."/>
            <person name="Lindquist E."/>
            <person name="Shapiro H."/>
            <person name="Lucas S."/>
            <person name="Grigoriev I.V."/>
            <person name="Cande W.Z."/>
            <person name="Fulton C."/>
            <person name="Rokhsar D.S."/>
            <person name="Dawson S.C."/>
        </authorList>
    </citation>
    <scope>NUCLEOTIDE SEQUENCE [LARGE SCALE GENOMIC DNA]</scope>
    <source>
        <strain evidence="2 3">NEG-M</strain>
    </source>
</reference>
<feature type="domain" description="EF-hand" evidence="1">
    <location>
        <begin position="29"/>
        <end position="64"/>
    </location>
</feature>
<evidence type="ECO:0000313" key="3">
    <source>
        <dbReference type="Proteomes" id="UP000006671"/>
    </source>
</evidence>
<dbReference type="PROSITE" id="PS50222">
    <property type="entry name" value="EF_HAND_2"/>
    <property type="match status" value="1"/>
</dbReference>
<dbReference type="AlphaFoldDB" id="D2VQQ1"/>
<protein>
    <submittedName>
        <fullName evidence="2">Predicted protein</fullName>
    </submittedName>
</protein>
<dbReference type="InterPro" id="IPR008999">
    <property type="entry name" value="Actin-crosslinking"/>
</dbReference>
<dbReference type="SUPFAM" id="SSF50405">
    <property type="entry name" value="Actin-crosslinking proteins"/>
    <property type="match status" value="1"/>
</dbReference>
<dbReference type="RefSeq" id="XP_002673730.1">
    <property type="nucleotide sequence ID" value="XM_002673684.1"/>
</dbReference>
<dbReference type="VEuPathDB" id="AmoebaDB:NAEGRDRAFT_80894"/>
<dbReference type="EMBL" id="GG738889">
    <property type="protein sequence ID" value="EFC40986.1"/>
    <property type="molecule type" value="Genomic_DNA"/>
</dbReference>
<dbReference type="Proteomes" id="UP000006671">
    <property type="component" value="Unassembled WGS sequence"/>
</dbReference>
<dbReference type="SUPFAM" id="SSF47473">
    <property type="entry name" value="EF-hand"/>
    <property type="match status" value="1"/>
</dbReference>
<dbReference type="OrthoDB" id="62120at2759"/>
<sequence>MQFWVQDVQPKWLPEGFQVPTEMLNQVQQLCKQAETAYNQVDLERNGFLRRREFKKAMKRLGINKFEARHMLSFVDRERLKVVSIKNYVNAYLFIKSGGLNHINADYQGPLTSSVDQRTHMNNTDPGEPFNFAQLAKRHLSNTTQPLSFIAQNIFQPIPRPKYVVGYTQSMKAANGMYLCSENGRVVADRPVVGPWENFYLMSDTDWTDWVSICALRTWWHTYLCCDNDNSIVDNRIAIGGWEKFTVEVHSSGTSFRAWTGGYLTADAAGNVSFNATSIGPNEIWTCKVLSSVYL</sequence>
<evidence type="ECO:0000259" key="1">
    <source>
        <dbReference type="PROSITE" id="PS50222"/>
    </source>
</evidence>
<dbReference type="GO" id="GO:0005509">
    <property type="term" value="F:calcium ion binding"/>
    <property type="evidence" value="ECO:0007669"/>
    <property type="project" value="InterPro"/>
</dbReference>
<dbReference type="Gene3D" id="2.80.10.50">
    <property type="match status" value="2"/>
</dbReference>
<keyword evidence="3" id="KW-1185">Reference proteome</keyword>
<proteinExistence type="predicted"/>
<dbReference type="InterPro" id="IPR002048">
    <property type="entry name" value="EF_hand_dom"/>
</dbReference>
<dbReference type="CDD" id="cd00257">
    <property type="entry name" value="beta-trefoil_FSCN-like"/>
    <property type="match status" value="1"/>
</dbReference>